<dbReference type="PANTHER" id="PTHR42943:SF2">
    <property type="entry name" value="GLUTATHIONE S-TRANSFERASE KAPPA 1"/>
    <property type="match status" value="1"/>
</dbReference>
<protein>
    <recommendedName>
        <fullName evidence="4">Glutathione S-transferase kappa</fullName>
        <ecNumber evidence="4">2.5.1.18</ecNumber>
    </recommendedName>
</protein>
<organism evidence="7 8">
    <name type="scientific">Rhizodiscina lignyota</name>
    <dbReference type="NCBI Taxonomy" id="1504668"/>
    <lineage>
        <taxon>Eukaryota</taxon>
        <taxon>Fungi</taxon>
        <taxon>Dikarya</taxon>
        <taxon>Ascomycota</taxon>
        <taxon>Pezizomycotina</taxon>
        <taxon>Dothideomycetes</taxon>
        <taxon>Pleosporomycetidae</taxon>
        <taxon>Aulographales</taxon>
        <taxon>Rhizodiscinaceae</taxon>
        <taxon>Rhizodiscina</taxon>
    </lineage>
</organism>
<feature type="active site" description="Nucleophile" evidence="5">
    <location>
        <position position="14"/>
    </location>
</feature>
<gene>
    <name evidence="7" type="ORF">NA57DRAFT_56217</name>
</gene>
<dbReference type="Gene3D" id="3.40.30.10">
    <property type="entry name" value="Glutaredoxin"/>
    <property type="match status" value="1"/>
</dbReference>
<dbReference type="InterPro" id="IPR014440">
    <property type="entry name" value="HCCAis_GSTk"/>
</dbReference>
<sequence>MARPKITMFVDIVSPFAYMGYYALRNFPVFKQCDIEYIPILLGGLMKTCGNTAPLFIKNKDKWIGKERNRWATYLEIPINRQPVPGFPVSTVPVQRALCAIQMSEPEKLAPALDALYTALWVNHAEIAKPDVIQSVLSSAIGEKSAAAAVKGTGNPDVKKRLIQNTDDAFTGDAFGLPWFICTNRSGEKEGFWGVDHLAQVVDFLGLERPTSKGWRALL</sequence>
<dbReference type="FunFam" id="3.40.30.10:FF:000096">
    <property type="entry name" value="Glutathione S-transferase kappa"/>
    <property type="match status" value="1"/>
</dbReference>
<accession>A0A9P4IF80</accession>
<dbReference type="PIRSF" id="PIRSF006386">
    <property type="entry name" value="HCCAis_GSTk"/>
    <property type="match status" value="1"/>
</dbReference>
<dbReference type="GO" id="GO:0004364">
    <property type="term" value="F:glutathione transferase activity"/>
    <property type="evidence" value="ECO:0007669"/>
    <property type="project" value="UniProtKB-UniRule"/>
</dbReference>
<dbReference type="GO" id="GO:0004602">
    <property type="term" value="F:glutathione peroxidase activity"/>
    <property type="evidence" value="ECO:0007669"/>
    <property type="project" value="TreeGrafter"/>
</dbReference>
<feature type="domain" description="DSBA-like thioredoxin" evidence="6">
    <location>
        <begin position="6"/>
        <end position="205"/>
    </location>
</feature>
<evidence type="ECO:0000256" key="1">
    <source>
        <dbReference type="ARBA" id="ARBA00006494"/>
    </source>
</evidence>
<comment type="caution">
    <text evidence="7">The sequence shown here is derived from an EMBL/GenBank/DDBJ whole genome shotgun (WGS) entry which is preliminary data.</text>
</comment>
<evidence type="ECO:0000256" key="2">
    <source>
        <dbReference type="ARBA" id="ARBA00022679"/>
    </source>
</evidence>
<evidence type="ECO:0000256" key="5">
    <source>
        <dbReference type="PIRSR" id="PIRSR006386-1"/>
    </source>
</evidence>
<reference evidence="7" key="1">
    <citation type="journal article" date="2020" name="Stud. Mycol.">
        <title>101 Dothideomycetes genomes: a test case for predicting lifestyles and emergence of pathogens.</title>
        <authorList>
            <person name="Haridas S."/>
            <person name="Albert R."/>
            <person name="Binder M."/>
            <person name="Bloem J."/>
            <person name="Labutti K."/>
            <person name="Salamov A."/>
            <person name="Andreopoulos B."/>
            <person name="Baker S."/>
            <person name="Barry K."/>
            <person name="Bills G."/>
            <person name="Bluhm B."/>
            <person name="Cannon C."/>
            <person name="Castanera R."/>
            <person name="Culley D."/>
            <person name="Daum C."/>
            <person name="Ezra D."/>
            <person name="Gonzalez J."/>
            <person name="Henrissat B."/>
            <person name="Kuo A."/>
            <person name="Liang C."/>
            <person name="Lipzen A."/>
            <person name="Lutzoni F."/>
            <person name="Magnuson J."/>
            <person name="Mondo S."/>
            <person name="Nolan M."/>
            <person name="Ohm R."/>
            <person name="Pangilinan J."/>
            <person name="Park H.-J."/>
            <person name="Ramirez L."/>
            <person name="Alfaro M."/>
            <person name="Sun H."/>
            <person name="Tritt A."/>
            <person name="Yoshinaga Y."/>
            <person name="Zwiers L.-H."/>
            <person name="Turgeon B."/>
            <person name="Goodwin S."/>
            <person name="Spatafora J."/>
            <person name="Crous P."/>
            <person name="Grigoriev I."/>
        </authorList>
    </citation>
    <scope>NUCLEOTIDE SEQUENCE</scope>
    <source>
        <strain evidence="7">CBS 133067</strain>
    </source>
</reference>
<dbReference type="InterPro" id="IPR001853">
    <property type="entry name" value="DSBA-like_thioredoxin_dom"/>
</dbReference>
<evidence type="ECO:0000313" key="8">
    <source>
        <dbReference type="Proteomes" id="UP000799772"/>
    </source>
</evidence>
<dbReference type="GO" id="GO:0006749">
    <property type="term" value="P:glutathione metabolic process"/>
    <property type="evidence" value="ECO:0007669"/>
    <property type="project" value="TreeGrafter"/>
</dbReference>
<keyword evidence="8" id="KW-1185">Reference proteome</keyword>
<keyword evidence="7" id="KW-0413">Isomerase</keyword>
<dbReference type="EMBL" id="ML978126">
    <property type="protein sequence ID" value="KAF2098557.1"/>
    <property type="molecule type" value="Genomic_DNA"/>
</dbReference>
<dbReference type="GO" id="GO:0016853">
    <property type="term" value="F:isomerase activity"/>
    <property type="evidence" value="ECO:0007669"/>
    <property type="project" value="UniProtKB-KW"/>
</dbReference>
<dbReference type="Pfam" id="PF01323">
    <property type="entry name" value="DSBA"/>
    <property type="match status" value="1"/>
</dbReference>
<dbReference type="InterPro" id="IPR036249">
    <property type="entry name" value="Thioredoxin-like_sf"/>
</dbReference>
<dbReference type="Proteomes" id="UP000799772">
    <property type="component" value="Unassembled WGS sequence"/>
</dbReference>
<dbReference type="AlphaFoldDB" id="A0A9P4IF80"/>
<comment type="catalytic activity">
    <reaction evidence="3 4">
        <text>RX + glutathione = an S-substituted glutathione + a halide anion + H(+)</text>
        <dbReference type="Rhea" id="RHEA:16437"/>
        <dbReference type="ChEBI" id="CHEBI:15378"/>
        <dbReference type="ChEBI" id="CHEBI:16042"/>
        <dbReference type="ChEBI" id="CHEBI:17792"/>
        <dbReference type="ChEBI" id="CHEBI:57925"/>
        <dbReference type="ChEBI" id="CHEBI:90779"/>
        <dbReference type="EC" id="2.5.1.18"/>
    </reaction>
</comment>
<dbReference type="SUPFAM" id="SSF52833">
    <property type="entry name" value="Thioredoxin-like"/>
    <property type="match status" value="1"/>
</dbReference>
<evidence type="ECO:0000313" key="7">
    <source>
        <dbReference type="EMBL" id="KAF2098557.1"/>
    </source>
</evidence>
<dbReference type="PANTHER" id="PTHR42943">
    <property type="entry name" value="GLUTATHIONE S-TRANSFERASE KAPPA"/>
    <property type="match status" value="1"/>
</dbReference>
<evidence type="ECO:0000256" key="4">
    <source>
        <dbReference type="PIRNR" id="PIRNR006386"/>
    </source>
</evidence>
<keyword evidence="2 4" id="KW-0808">Transferase</keyword>
<comment type="similarity">
    <text evidence="1 4">Belongs to the GST superfamily. Kappa family.</text>
</comment>
<name>A0A9P4IF80_9PEZI</name>
<dbReference type="GO" id="GO:0005739">
    <property type="term" value="C:mitochondrion"/>
    <property type="evidence" value="ECO:0007669"/>
    <property type="project" value="TreeGrafter"/>
</dbReference>
<dbReference type="OrthoDB" id="4664297at2759"/>
<proteinExistence type="inferred from homology"/>
<evidence type="ECO:0000259" key="6">
    <source>
        <dbReference type="Pfam" id="PF01323"/>
    </source>
</evidence>
<dbReference type="GO" id="GO:0005777">
    <property type="term" value="C:peroxisome"/>
    <property type="evidence" value="ECO:0007669"/>
    <property type="project" value="TreeGrafter"/>
</dbReference>
<evidence type="ECO:0000256" key="3">
    <source>
        <dbReference type="ARBA" id="ARBA00047960"/>
    </source>
</evidence>
<dbReference type="EC" id="2.5.1.18" evidence="4"/>
<dbReference type="InterPro" id="IPR051924">
    <property type="entry name" value="GST_Kappa/NadH"/>
</dbReference>